<organism evidence="2 3">
    <name type="scientific">Ignelater luminosus</name>
    <name type="common">Cucubano</name>
    <name type="synonym">Pyrophorus luminosus</name>
    <dbReference type="NCBI Taxonomy" id="2038154"/>
    <lineage>
        <taxon>Eukaryota</taxon>
        <taxon>Metazoa</taxon>
        <taxon>Ecdysozoa</taxon>
        <taxon>Arthropoda</taxon>
        <taxon>Hexapoda</taxon>
        <taxon>Insecta</taxon>
        <taxon>Pterygota</taxon>
        <taxon>Neoptera</taxon>
        <taxon>Endopterygota</taxon>
        <taxon>Coleoptera</taxon>
        <taxon>Polyphaga</taxon>
        <taxon>Elateriformia</taxon>
        <taxon>Elateroidea</taxon>
        <taxon>Elateridae</taxon>
        <taxon>Agrypninae</taxon>
        <taxon>Pyrophorini</taxon>
        <taxon>Ignelater</taxon>
    </lineage>
</organism>
<keyword evidence="3" id="KW-1185">Reference proteome</keyword>
<evidence type="ECO:0000313" key="2">
    <source>
        <dbReference type="EMBL" id="KAF2891053.1"/>
    </source>
</evidence>
<proteinExistence type="predicted"/>
<dbReference type="AlphaFoldDB" id="A0A8K0CP69"/>
<gene>
    <name evidence="2" type="ORF">ILUMI_15120</name>
</gene>
<sequence length="77" mass="8787">MEILNLLDNVELSEFEASDIEEEKNAMNLSIEIEETEANLENGIENYQLEEDAICEQYVGYVTPTILKTLLTKAIFT</sequence>
<comment type="caution">
    <text evidence="2">The sequence shown here is derived from an EMBL/GenBank/DDBJ whole genome shotgun (WGS) entry which is preliminary data.</text>
</comment>
<reference evidence="2" key="1">
    <citation type="submission" date="2019-08" db="EMBL/GenBank/DDBJ databases">
        <title>The genome of the North American firefly Photinus pyralis.</title>
        <authorList>
            <consortium name="Photinus pyralis genome working group"/>
            <person name="Fallon T.R."/>
            <person name="Sander Lower S.E."/>
            <person name="Weng J.-K."/>
        </authorList>
    </citation>
    <scope>NUCLEOTIDE SEQUENCE</scope>
    <source>
        <strain evidence="2">TRF0915ILg1</strain>
        <tissue evidence="2">Whole body</tissue>
    </source>
</reference>
<feature type="coiled-coil region" evidence="1">
    <location>
        <begin position="17"/>
        <end position="53"/>
    </location>
</feature>
<dbReference type="Proteomes" id="UP000801492">
    <property type="component" value="Unassembled WGS sequence"/>
</dbReference>
<evidence type="ECO:0000313" key="3">
    <source>
        <dbReference type="Proteomes" id="UP000801492"/>
    </source>
</evidence>
<evidence type="ECO:0000256" key="1">
    <source>
        <dbReference type="SAM" id="Coils"/>
    </source>
</evidence>
<dbReference type="EMBL" id="VTPC01039928">
    <property type="protein sequence ID" value="KAF2891053.1"/>
    <property type="molecule type" value="Genomic_DNA"/>
</dbReference>
<name>A0A8K0CP69_IGNLU</name>
<protein>
    <submittedName>
        <fullName evidence="2">Uncharacterized protein</fullName>
    </submittedName>
</protein>
<accession>A0A8K0CP69</accession>
<keyword evidence="1" id="KW-0175">Coiled coil</keyword>